<dbReference type="InterPro" id="IPR000847">
    <property type="entry name" value="LysR_HTH_N"/>
</dbReference>
<dbReference type="Pfam" id="PF03466">
    <property type="entry name" value="LysR_substrate"/>
    <property type="match status" value="1"/>
</dbReference>
<dbReference type="FunFam" id="3.40.190.10:FF:000017">
    <property type="entry name" value="Glycine cleavage system transcriptional activator"/>
    <property type="match status" value="1"/>
</dbReference>
<dbReference type="AlphaFoldDB" id="A0A211ZU80"/>
<evidence type="ECO:0000256" key="1">
    <source>
        <dbReference type="ARBA" id="ARBA00009437"/>
    </source>
</evidence>
<dbReference type="EMBL" id="NHON01000003">
    <property type="protein sequence ID" value="OWJ68754.1"/>
    <property type="molecule type" value="Genomic_DNA"/>
</dbReference>
<sequence length="448" mass="49412">MWSWVATVSSGCRTARPARRRPSKAGALVVSCSTCRSTKIRSRPSSSRRMRWEVQIFSKTVSGATPRGSPVMAGRSRQGGQRGLAQGWHHGPPCRRLHRQAVPAWSLTARALQKSVGSAMCMMKASACLPRRIESICSYFSQEKSEQMNRRLPPLNALRAFESAARNGSLTRAAQELSVTQGAVSRHVSQLEEWIGLKLCARIRRGIEITPEGAALAAVLGTAFDQIETQVHRLRHHRPAGNTLRIKLPPTFAIRWFVPRLARFHALHRQIDVQITTSHQTVDFDREDIDICIHSGPAPLTGLACRRLFGETLLPVCSPGLLQRTGAPADPADLSRHVLLCSLHRPDDWPTWLDAAGVTTVDGNSGLKFENSALAYQAAVDELGIVMAQRAFVEEDLRTGRLVEPLGLRIKTGSGYYLAYPQPQRSSPLVKAFEQWIVQEASAMEEAG</sequence>
<dbReference type="PANTHER" id="PTHR30537">
    <property type="entry name" value="HTH-TYPE TRANSCRIPTIONAL REGULATOR"/>
    <property type="match status" value="1"/>
</dbReference>
<dbReference type="CDD" id="cd08432">
    <property type="entry name" value="PBP2_GcdR_TrpI_HvrB_AmpR_like"/>
    <property type="match status" value="1"/>
</dbReference>
<keyword evidence="3" id="KW-0238">DNA-binding</keyword>
<evidence type="ECO:0000313" key="7">
    <source>
        <dbReference type="EMBL" id="OWJ68754.1"/>
    </source>
</evidence>
<dbReference type="Gene3D" id="3.40.190.10">
    <property type="entry name" value="Periplasmic binding protein-like II"/>
    <property type="match status" value="2"/>
</dbReference>
<dbReference type="PRINTS" id="PR00039">
    <property type="entry name" value="HTHLYSR"/>
</dbReference>
<evidence type="ECO:0000256" key="5">
    <source>
        <dbReference type="SAM" id="MobiDB-lite"/>
    </source>
</evidence>
<organism evidence="7 8">
    <name type="scientific">Inquilinus limosus</name>
    <dbReference type="NCBI Taxonomy" id="171674"/>
    <lineage>
        <taxon>Bacteria</taxon>
        <taxon>Pseudomonadati</taxon>
        <taxon>Pseudomonadota</taxon>
        <taxon>Alphaproteobacteria</taxon>
        <taxon>Rhodospirillales</taxon>
        <taxon>Rhodospirillaceae</taxon>
        <taxon>Inquilinus</taxon>
    </lineage>
</organism>
<dbReference type="InterPro" id="IPR005119">
    <property type="entry name" value="LysR_subst-bd"/>
</dbReference>
<accession>A0A211ZU80</accession>
<dbReference type="GO" id="GO:0003700">
    <property type="term" value="F:DNA-binding transcription factor activity"/>
    <property type="evidence" value="ECO:0007669"/>
    <property type="project" value="InterPro"/>
</dbReference>
<dbReference type="Gene3D" id="1.10.10.10">
    <property type="entry name" value="Winged helix-like DNA-binding domain superfamily/Winged helix DNA-binding domain"/>
    <property type="match status" value="1"/>
</dbReference>
<comment type="caution">
    <text evidence="7">The sequence shown here is derived from an EMBL/GenBank/DDBJ whole genome shotgun (WGS) entry which is preliminary data.</text>
</comment>
<dbReference type="GO" id="GO:0043565">
    <property type="term" value="F:sequence-specific DNA binding"/>
    <property type="evidence" value="ECO:0007669"/>
    <property type="project" value="TreeGrafter"/>
</dbReference>
<dbReference type="PANTHER" id="PTHR30537:SF74">
    <property type="entry name" value="HTH-TYPE TRANSCRIPTIONAL REGULATOR TRPI"/>
    <property type="match status" value="1"/>
</dbReference>
<keyword evidence="4" id="KW-0804">Transcription</keyword>
<dbReference type="InterPro" id="IPR058163">
    <property type="entry name" value="LysR-type_TF_proteobact-type"/>
</dbReference>
<dbReference type="InterPro" id="IPR036390">
    <property type="entry name" value="WH_DNA-bd_sf"/>
</dbReference>
<evidence type="ECO:0000313" key="8">
    <source>
        <dbReference type="Proteomes" id="UP000196655"/>
    </source>
</evidence>
<proteinExistence type="inferred from homology"/>
<feature type="domain" description="HTH lysR-type" evidence="6">
    <location>
        <begin position="153"/>
        <end position="210"/>
    </location>
</feature>
<feature type="region of interest" description="Disordered" evidence="5">
    <location>
        <begin position="63"/>
        <end position="86"/>
    </location>
</feature>
<reference evidence="8" key="1">
    <citation type="submission" date="2017-05" db="EMBL/GenBank/DDBJ databases">
        <authorList>
            <person name="Macchi M."/>
            <person name="Festa S."/>
            <person name="Coppotelli B.M."/>
            <person name="Morelli I.S."/>
        </authorList>
    </citation>
    <scope>NUCLEOTIDE SEQUENCE [LARGE SCALE GENOMIC DNA]</scope>
    <source>
        <strain evidence="8">I</strain>
    </source>
</reference>
<dbReference type="NCBIfam" id="NF008352">
    <property type="entry name" value="PRK11139.1"/>
    <property type="match status" value="1"/>
</dbReference>
<protein>
    <recommendedName>
        <fullName evidence="6">HTH lysR-type domain-containing protein</fullName>
    </recommendedName>
</protein>
<dbReference type="SUPFAM" id="SSF46785">
    <property type="entry name" value="Winged helix' DNA-binding domain"/>
    <property type="match status" value="1"/>
</dbReference>
<evidence type="ECO:0000259" key="6">
    <source>
        <dbReference type="PROSITE" id="PS50931"/>
    </source>
</evidence>
<evidence type="ECO:0000256" key="3">
    <source>
        <dbReference type="ARBA" id="ARBA00023125"/>
    </source>
</evidence>
<keyword evidence="2" id="KW-0805">Transcription regulation</keyword>
<dbReference type="Pfam" id="PF00126">
    <property type="entry name" value="HTH_1"/>
    <property type="match status" value="1"/>
</dbReference>
<name>A0A211ZU80_9PROT</name>
<dbReference type="Proteomes" id="UP000196655">
    <property type="component" value="Unassembled WGS sequence"/>
</dbReference>
<evidence type="ECO:0000256" key="2">
    <source>
        <dbReference type="ARBA" id="ARBA00023015"/>
    </source>
</evidence>
<gene>
    <name evidence="7" type="ORF">BWR60_03130</name>
</gene>
<dbReference type="InterPro" id="IPR036388">
    <property type="entry name" value="WH-like_DNA-bd_sf"/>
</dbReference>
<comment type="similarity">
    <text evidence="1">Belongs to the LysR transcriptional regulatory family.</text>
</comment>
<dbReference type="SUPFAM" id="SSF53850">
    <property type="entry name" value="Periplasmic binding protein-like II"/>
    <property type="match status" value="1"/>
</dbReference>
<dbReference type="GO" id="GO:0006351">
    <property type="term" value="P:DNA-templated transcription"/>
    <property type="evidence" value="ECO:0007669"/>
    <property type="project" value="TreeGrafter"/>
</dbReference>
<dbReference type="PROSITE" id="PS50931">
    <property type="entry name" value="HTH_LYSR"/>
    <property type="match status" value="1"/>
</dbReference>
<evidence type="ECO:0000256" key="4">
    <source>
        <dbReference type="ARBA" id="ARBA00023163"/>
    </source>
</evidence>
<keyword evidence="8" id="KW-1185">Reference proteome</keyword>